<feature type="compositionally biased region" description="Polar residues" evidence="2">
    <location>
        <begin position="292"/>
        <end position="308"/>
    </location>
</feature>
<keyword evidence="5" id="KW-1185">Reference proteome</keyword>
<dbReference type="Gene3D" id="4.10.240.10">
    <property type="entry name" value="Zn(2)-C6 fungal-type DNA-binding domain"/>
    <property type="match status" value="1"/>
</dbReference>
<feature type="region of interest" description="Disordered" evidence="2">
    <location>
        <begin position="344"/>
        <end position="395"/>
    </location>
</feature>
<feature type="compositionally biased region" description="Polar residues" evidence="2">
    <location>
        <begin position="259"/>
        <end position="268"/>
    </location>
</feature>
<gene>
    <name evidence="4" type="ORF">BT63DRAFT_59190</name>
</gene>
<dbReference type="EMBL" id="MU004239">
    <property type="protein sequence ID" value="KAF2666450.1"/>
    <property type="molecule type" value="Genomic_DNA"/>
</dbReference>
<feature type="compositionally biased region" description="Basic and acidic residues" evidence="2">
    <location>
        <begin position="269"/>
        <end position="283"/>
    </location>
</feature>
<dbReference type="PROSITE" id="PS00463">
    <property type="entry name" value="ZN2_CY6_FUNGAL_1"/>
    <property type="match status" value="1"/>
</dbReference>
<dbReference type="SMART" id="SM00066">
    <property type="entry name" value="GAL4"/>
    <property type="match status" value="1"/>
</dbReference>
<feature type="compositionally biased region" description="Polar residues" evidence="2">
    <location>
        <begin position="37"/>
        <end position="57"/>
    </location>
</feature>
<dbReference type="CDD" id="cd00067">
    <property type="entry name" value="GAL4"/>
    <property type="match status" value="1"/>
</dbReference>
<dbReference type="InterPro" id="IPR036864">
    <property type="entry name" value="Zn2-C6_fun-type_DNA-bd_sf"/>
</dbReference>
<feature type="compositionally biased region" description="Polar residues" evidence="2">
    <location>
        <begin position="352"/>
        <end position="384"/>
    </location>
</feature>
<dbReference type="GO" id="GO:0000981">
    <property type="term" value="F:DNA-binding transcription factor activity, RNA polymerase II-specific"/>
    <property type="evidence" value="ECO:0007669"/>
    <property type="project" value="InterPro"/>
</dbReference>
<dbReference type="Proteomes" id="UP000799302">
    <property type="component" value="Unassembled WGS sequence"/>
</dbReference>
<dbReference type="AlphaFoldDB" id="A0A6A6U3F9"/>
<dbReference type="GO" id="GO:0008270">
    <property type="term" value="F:zinc ion binding"/>
    <property type="evidence" value="ECO:0007669"/>
    <property type="project" value="InterPro"/>
</dbReference>
<keyword evidence="1" id="KW-0539">Nucleus</keyword>
<feature type="region of interest" description="Disordered" evidence="2">
    <location>
        <begin position="183"/>
        <end position="326"/>
    </location>
</feature>
<dbReference type="Pfam" id="PF00172">
    <property type="entry name" value="Zn_clus"/>
    <property type="match status" value="1"/>
</dbReference>
<feature type="compositionally biased region" description="Low complexity" evidence="2">
    <location>
        <begin position="188"/>
        <end position="207"/>
    </location>
</feature>
<feature type="region of interest" description="Disordered" evidence="2">
    <location>
        <begin position="34"/>
        <end position="89"/>
    </location>
</feature>
<feature type="compositionally biased region" description="Low complexity" evidence="2">
    <location>
        <begin position="61"/>
        <end position="81"/>
    </location>
</feature>
<reference evidence="4" key="1">
    <citation type="journal article" date="2020" name="Stud. Mycol.">
        <title>101 Dothideomycetes genomes: a test case for predicting lifestyles and emergence of pathogens.</title>
        <authorList>
            <person name="Haridas S."/>
            <person name="Albert R."/>
            <person name="Binder M."/>
            <person name="Bloem J."/>
            <person name="Labutti K."/>
            <person name="Salamov A."/>
            <person name="Andreopoulos B."/>
            <person name="Baker S."/>
            <person name="Barry K."/>
            <person name="Bills G."/>
            <person name="Bluhm B."/>
            <person name="Cannon C."/>
            <person name="Castanera R."/>
            <person name="Culley D."/>
            <person name="Daum C."/>
            <person name="Ezra D."/>
            <person name="Gonzalez J."/>
            <person name="Henrissat B."/>
            <person name="Kuo A."/>
            <person name="Liang C."/>
            <person name="Lipzen A."/>
            <person name="Lutzoni F."/>
            <person name="Magnuson J."/>
            <person name="Mondo S."/>
            <person name="Nolan M."/>
            <person name="Ohm R."/>
            <person name="Pangilinan J."/>
            <person name="Park H.-J."/>
            <person name="Ramirez L."/>
            <person name="Alfaro M."/>
            <person name="Sun H."/>
            <person name="Tritt A."/>
            <person name="Yoshinaga Y."/>
            <person name="Zwiers L.-H."/>
            <person name="Turgeon B."/>
            <person name="Goodwin S."/>
            <person name="Spatafora J."/>
            <person name="Crous P."/>
            <person name="Grigoriev I."/>
        </authorList>
    </citation>
    <scope>NUCLEOTIDE SEQUENCE</scope>
    <source>
        <strain evidence="4">CBS 115976</strain>
    </source>
</reference>
<evidence type="ECO:0000256" key="1">
    <source>
        <dbReference type="ARBA" id="ARBA00023242"/>
    </source>
</evidence>
<evidence type="ECO:0000256" key="2">
    <source>
        <dbReference type="SAM" id="MobiDB-lite"/>
    </source>
</evidence>
<accession>A0A6A6U3F9</accession>
<name>A0A6A6U3F9_9PEZI</name>
<sequence length="443" mass="47978">MAIAAVLPSTVDLVAKTKASNLWIPISPVPPTAGMSKITQAQGSHLTPASSNNQSPLNIAPTPSSSLEPSISSTTPTSPNSGGKKILPSRSFISSEIRRSSSFPAIRGLIQPETGTISSPADKRRNKLGYQRTSMACGHCRRRKIRCIPPTSEDPQGRCANCIRLKKECIFFPVDHVTEVRPGKREVGSISTSSTSSPQTPLPSSLPGQPPPIIESQAGSHYEQPIAPSVTIPSQPSRSGGEMNLSVPYRHDSIPSEISPFQSNFTFSQHEDSNDWHHTDSSHHQRVPSPYWGSSASTPSRPNFSPNPMLSPEPSFHPGHQPQHLVHPQYQPERSASFSQLEGGFANFHFPDNQQPSGYATMGMSQPMESHSGSLPSHGLTPNGTVHGHQHMGSHDPRGIHLMPHENVHTGWVQPNSQGHWFAEPGTTNEAHDANRVPYSSAF</sequence>
<dbReference type="InterPro" id="IPR001138">
    <property type="entry name" value="Zn2Cys6_DnaBD"/>
</dbReference>
<dbReference type="PROSITE" id="PS50048">
    <property type="entry name" value="ZN2_CY6_FUNGAL_2"/>
    <property type="match status" value="1"/>
</dbReference>
<proteinExistence type="predicted"/>
<organism evidence="4 5">
    <name type="scientific">Microthyrium microscopicum</name>
    <dbReference type="NCBI Taxonomy" id="703497"/>
    <lineage>
        <taxon>Eukaryota</taxon>
        <taxon>Fungi</taxon>
        <taxon>Dikarya</taxon>
        <taxon>Ascomycota</taxon>
        <taxon>Pezizomycotina</taxon>
        <taxon>Dothideomycetes</taxon>
        <taxon>Dothideomycetes incertae sedis</taxon>
        <taxon>Microthyriales</taxon>
        <taxon>Microthyriaceae</taxon>
        <taxon>Microthyrium</taxon>
    </lineage>
</organism>
<evidence type="ECO:0000313" key="5">
    <source>
        <dbReference type="Proteomes" id="UP000799302"/>
    </source>
</evidence>
<feature type="domain" description="Zn(2)-C6 fungal-type" evidence="3">
    <location>
        <begin position="136"/>
        <end position="171"/>
    </location>
</feature>
<evidence type="ECO:0000313" key="4">
    <source>
        <dbReference type="EMBL" id="KAF2666450.1"/>
    </source>
</evidence>
<dbReference type="OrthoDB" id="4150019at2759"/>
<protein>
    <recommendedName>
        <fullName evidence="3">Zn(2)-C6 fungal-type domain-containing protein</fullName>
    </recommendedName>
</protein>
<evidence type="ECO:0000259" key="3">
    <source>
        <dbReference type="PROSITE" id="PS50048"/>
    </source>
</evidence>
<dbReference type="SUPFAM" id="SSF57701">
    <property type="entry name" value="Zn2/Cys6 DNA-binding domain"/>
    <property type="match status" value="1"/>
</dbReference>